<evidence type="ECO:0000256" key="1">
    <source>
        <dbReference type="SAM" id="MobiDB-lite"/>
    </source>
</evidence>
<evidence type="ECO:0000313" key="3">
    <source>
        <dbReference type="Proteomes" id="UP000054270"/>
    </source>
</evidence>
<feature type="region of interest" description="Disordered" evidence="1">
    <location>
        <begin position="115"/>
        <end position="138"/>
    </location>
</feature>
<reference evidence="3" key="1">
    <citation type="submission" date="2014-04" db="EMBL/GenBank/DDBJ databases">
        <title>Evolutionary Origins and Diversification of the Mycorrhizal Mutualists.</title>
        <authorList>
            <consortium name="DOE Joint Genome Institute"/>
            <consortium name="Mycorrhizal Genomics Consortium"/>
            <person name="Kohler A."/>
            <person name="Kuo A."/>
            <person name="Nagy L.G."/>
            <person name="Floudas D."/>
            <person name="Copeland A."/>
            <person name="Barry K.W."/>
            <person name="Cichocki N."/>
            <person name="Veneault-Fourrey C."/>
            <person name="LaButti K."/>
            <person name="Lindquist E.A."/>
            <person name="Lipzen A."/>
            <person name="Lundell T."/>
            <person name="Morin E."/>
            <person name="Murat C."/>
            <person name="Riley R."/>
            <person name="Ohm R."/>
            <person name="Sun H."/>
            <person name="Tunlid A."/>
            <person name="Henrissat B."/>
            <person name="Grigoriev I.V."/>
            <person name="Hibbett D.S."/>
            <person name="Martin F."/>
        </authorList>
    </citation>
    <scope>NUCLEOTIDE SEQUENCE [LARGE SCALE GENOMIC DNA]</scope>
    <source>
        <strain evidence="3">FD-334 SS-4</strain>
    </source>
</reference>
<dbReference type="EMBL" id="KN817662">
    <property type="protein sequence ID" value="KJA14882.1"/>
    <property type="molecule type" value="Genomic_DNA"/>
</dbReference>
<keyword evidence="3" id="KW-1185">Reference proteome</keyword>
<gene>
    <name evidence="2" type="ORF">HYPSUDRAFT_413361</name>
</gene>
<sequence length="172" mass="19214">MLSLVDALPDVASQSRPRIPVPIHGAFSLRIVGPVLVSSNMRPDRTWATRTLEMDTGDMHRAALSPRRTSLCWCLFFGVGCCISSAEGRETAVDGGRPYMLDVGVDAGALWHKRGGRQAGDERRRRVGRGYRRRDEVNQLSPKSGRAMVCRLREGQREETFEVLGISWMTDK</sequence>
<name>A0A0D2KJR5_HYPSF</name>
<protein>
    <submittedName>
        <fullName evidence="2">Uncharacterized protein</fullName>
    </submittedName>
</protein>
<dbReference type="Proteomes" id="UP000054270">
    <property type="component" value="Unassembled WGS sequence"/>
</dbReference>
<dbReference type="AlphaFoldDB" id="A0A0D2KJR5"/>
<evidence type="ECO:0000313" key="2">
    <source>
        <dbReference type="EMBL" id="KJA14882.1"/>
    </source>
</evidence>
<accession>A0A0D2KJR5</accession>
<organism evidence="2 3">
    <name type="scientific">Hypholoma sublateritium (strain FD-334 SS-4)</name>
    <dbReference type="NCBI Taxonomy" id="945553"/>
    <lineage>
        <taxon>Eukaryota</taxon>
        <taxon>Fungi</taxon>
        <taxon>Dikarya</taxon>
        <taxon>Basidiomycota</taxon>
        <taxon>Agaricomycotina</taxon>
        <taxon>Agaricomycetes</taxon>
        <taxon>Agaricomycetidae</taxon>
        <taxon>Agaricales</taxon>
        <taxon>Agaricineae</taxon>
        <taxon>Strophariaceae</taxon>
        <taxon>Hypholoma</taxon>
    </lineage>
</organism>
<proteinExistence type="predicted"/>